<name>A0A7J6PAF8_PEROL</name>
<dbReference type="OrthoDB" id="425143at2759"/>
<reference evidence="4 5" key="1">
    <citation type="submission" date="2020-04" db="EMBL/GenBank/DDBJ databases">
        <title>Perkinsus olseni comparative genomics.</title>
        <authorList>
            <person name="Bogema D.R."/>
        </authorList>
    </citation>
    <scope>NUCLEOTIDE SEQUENCE [LARGE SCALE GENOMIC DNA]</scope>
    <source>
        <strain evidence="4">00978-12</strain>
    </source>
</reference>
<dbReference type="SUPFAM" id="SSF56112">
    <property type="entry name" value="Protein kinase-like (PK-like)"/>
    <property type="match status" value="1"/>
</dbReference>
<evidence type="ECO:0000313" key="5">
    <source>
        <dbReference type="Proteomes" id="UP000541610"/>
    </source>
</evidence>
<protein>
    <recommendedName>
        <fullName evidence="3">Protein kinase domain-containing protein</fullName>
    </recommendedName>
</protein>
<feature type="region of interest" description="Disordered" evidence="1">
    <location>
        <begin position="863"/>
        <end position="905"/>
    </location>
</feature>
<comment type="caution">
    <text evidence="4">The sequence shown here is derived from an EMBL/GenBank/DDBJ whole genome shotgun (WGS) entry which is preliminary data.</text>
</comment>
<feature type="domain" description="Protein kinase" evidence="3">
    <location>
        <begin position="584"/>
        <end position="1135"/>
    </location>
</feature>
<sequence length="1526" mass="167176">MPFECSGPGGCGIGVSCDSRLNQQEPLSARSEDSKQEELASLASRGAFAQMKRTSMASRMFVESIKEEDTGLRVDSRLSHPLDARTYSPALKEVVELITIGKDMPAPVGSYRYLAFKYWGDIDVFEKVYLDRPSDVTARIFAGQLQRVVLNVLNLQAAAAAATTPTVAPSRSTGSLSRGVYFLELKCGLHPNASLTSITGIGKWDYAARKLVGYDGPHVYRQLSRLLAEGLLSEHVLRKAPCLDSRHSVEAQWSTTYKHWILSIGEAQSPSKLASRVSSGGAAQRDRAMTEYEFFPPVISNSNGLSMSLEDAVRFSQEALNPYKESLNSDILKYAGGDKQDFYKTAKRMWSREVYNYYQHLYNDTKRTESLNVLWTLAKLFSSPAAAVARCITDLRTIDHALESRWRTRVILLNREPLIRGLTYCQKLLSKNMGAMLRSTPQFHYAASPQLAVAILSTPTHRGMNLVPNTDRRGSILEGAAGVPEASDDLISEVVWEMVQDAAVRALCCITVVELDQTVVQSEVHHFLRDHRLLPTALRDVESVLDKAIEAFLDSGSDRDTSILLDGYDGGGPGVRGLRIGRVYTIIDVLWSGTRSVIFKCRQEDTPDRVSSAGAAQPPPTTCRRLSNKSSSTPIQTILSGRGSEREKDILDAKVPRSPQARFNAHALPPQSLLSSASHINSSRAAVDGGLLYDTSRLVAVKLFYRPQTDGETSMIMNECQVHKYLSEKIISPDYGKVESGDSALTPPPPFPRWIHCGSTGSGLRYSVMDMFEGPTLEQELEDIIEGRRPPYTLGEAQGLMSALLAAVEVAHDVGVVHRNINPSSIVVMKSYGSSVDVEEGVEEVYHNHRPIALMDWAAATIQTSRSSSGQEMRSSSSPKEDGGPRDLPEAYTHEKQGEGVGPVPDWSSLSKVVGWAAPEQIQRWAQQSSFGTAVGSTSTHTPLAEAAVDPSVVLNNSKPLTQHRHRLAATEMAMDVYSCAVVLSQCYSAVRHTQQCYHPTTTDFTHGHPNSVKARPSELVHCAAPVTLEDQGLLRVKHLVDAHVQSLDEAQDQLARGVYGLEVVTSPMRAGGDIYRRLVVAIDKYRDTPASDLQSQKRDICSGYPQVTSVLRQSLRPRSSDRPAASCGGLRRLLSIAFDRDVLRIVDTSARFNRRVIKDGPPVVLPWSIIADELGVGPLTESHIRRLLRDCSPQKKLILFGQAAWAGCSRLCRIFMEAGVNPFENPADECTVDMPSNQAPDTSKTICTGSLTPVQLAIMAGRLNCVQLMASHARRLGRIHVPHLRRDFMPKSSLPMLSTMPTVVTEDSAKRAPPLTPPSRTCPATERSSTPPATSLHRGPPKCIDMILPHNKGGTALHWATTQCPTHLIKACCAILYSTGHASANITNYEGLTPLDTAGCIADKRCREVVWSFFLEIGCRTGHGSGFMWLSLQDRIDMTILALLLASIAFVSVGFITNHSDVPPDEAVKWMFGCALTVLFLVPLMCLLISSLEAPLLLRMVERKTLIGTGDDCSGPAKRCAHGVL</sequence>
<keyword evidence="2" id="KW-0812">Transmembrane</keyword>
<dbReference type="Proteomes" id="UP000541610">
    <property type="component" value="Unassembled WGS sequence"/>
</dbReference>
<accession>A0A7J6PAF8</accession>
<gene>
    <name evidence="4" type="ORF">FOZ60_012939</name>
</gene>
<dbReference type="SUPFAM" id="SSF48403">
    <property type="entry name" value="Ankyrin repeat"/>
    <property type="match status" value="1"/>
</dbReference>
<evidence type="ECO:0000256" key="1">
    <source>
        <dbReference type="SAM" id="MobiDB-lite"/>
    </source>
</evidence>
<dbReference type="InterPro" id="IPR000719">
    <property type="entry name" value="Prot_kinase_dom"/>
</dbReference>
<organism evidence="4 5">
    <name type="scientific">Perkinsus olseni</name>
    <name type="common">Perkinsus atlanticus</name>
    <dbReference type="NCBI Taxonomy" id="32597"/>
    <lineage>
        <taxon>Eukaryota</taxon>
        <taxon>Sar</taxon>
        <taxon>Alveolata</taxon>
        <taxon>Perkinsozoa</taxon>
        <taxon>Perkinsea</taxon>
        <taxon>Perkinsida</taxon>
        <taxon>Perkinsidae</taxon>
        <taxon>Perkinsus</taxon>
    </lineage>
</organism>
<keyword evidence="2" id="KW-0472">Membrane</keyword>
<feature type="compositionally biased region" description="Polar residues" evidence="1">
    <location>
        <begin position="624"/>
        <end position="639"/>
    </location>
</feature>
<dbReference type="Gene3D" id="1.10.510.10">
    <property type="entry name" value="Transferase(Phosphotransferase) domain 1"/>
    <property type="match status" value="1"/>
</dbReference>
<evidence type="ECO:0000256" key="2">
    <source>
        <dbReference type="SAM" id="Phobius"/>
    </source>
</evidence>
<dbReference type="EMBL" id="JABANP010000057">
    <property type="protein sequence ID" value="KAF4692640.1"/>
    <property type="molecule type" value="Genomic_DNA"/>
</dbReference>
<dbReference type="InterPro" id="IPR036770">
    <property type="entry name" value="Ankyrin_rpt-contain_sf"/>
</dbReference>
<dbReference type="Gene3D" id="1.25.40.20">
    <property type="entry name" value="Ankyrin repeat-containing domain"/>
    <property type="match status" value="1"/>
</dbReference>
<feature type="transmembrane region" description="Helical" evidence="2">
    <location>
        <begin position="1471"/>
        <end position="1491"/>
    </location>
</feature>
<feature type="compositionally biased region" description="Low complexity" evidence="1">
    <location>
        <begin position="865"/>
        <end position="878"/>
    </location>
</feature>
<feature type="region of interest" description="Disordered" evidence="1">
    <location>
        <begin position="1307"/>
        <end position="1339"/>
    </location>
</feature>
<dbReference type="GO" id="GO:0004672">
    <property type="term" value="F:protein kinase activity"/>
    <property type="evidence" value="ECO:0007669"/>
    <property type="project" value="InterPro"/>
</dbReference>
<dbReference type="PROSITE" id="PS50011">
    <property type="entry name" value="PROTEIN_KINASE_DOM"/>
    <property type="match status" value="1"/>
</dbReference>
<feature type="transmembrane region" description="Helical" evidence="2">
    <location>
        <begin position="1440"/>
        <end position="1459"/>
    </location>
</feature>
<evidence type="ECO:0000259" key="3">
    <source>
        <dbReference type="PROSITE" id="PS50011"/>
    </source>
</evidence>
<feature type="region of interest" description="Disordered" evidence="1">
    <location>
        <begin position="608"/>
        <end position="648"/>
    </location>
</feature>
<dbReference type="GO" id="GO:0005524">
    <property type="term" value="F:ATP binding"/>
    <property type="evidence" value="ECO:0007669"/>
    <property type="project" value="InterPro"/>
</dbReference>
<feature type="compositionally biased region" description="Basic and acidic residues" evidence="1">
    <location>
        <begin position="879"/>
        <end position="898"/>
    </location>
</feature>
<proteinExistence type="predicted"/>
<dbReference type="InterPro" id="IPR011009">
    <property type="entry name" value="Kinase-like_dom_sf"/>
</dbReference>
<evidence type="ECO:0000313" key="4">
    <source>
        <dbReference type="EMBL" id="KAF4692640.1"/>
    </source>
</evidence>
<keyword evidence="2" id="KW-1133">Transmembrane helix</keyword>